<reference evidence="2" key="1">
    <citation type="submission" date="2015-10" db="EMBL/GenBank/DDBJ databases">
        <authorList>
            <person name="Luecker S."/>
            <person name="Luecker S."/>
        </authorList>
    </citation>
    <scope>NUCLEOTIDE SEQUENCE [LARGE SCALE GENOMIC DNA]</scope>
</reference>
<keyword evidence="2" id="KW-1185">Reference proteome</keyword>
<evidence type="ECO:0000313" key="2">
    <source>
        <dbReference type="Proteomes" id="UP000198736"/>
    </source>
</evidence>
<protein>
    <submittedName>
        <fullName evidence="1">Uncharacterized protein</fullName>
    </submittedName>
</protein>
<proteinExistence type="predicted"/>
<name>A0A0S4L6R6_9BACT</name>
<sequence>MFPPQIVTWRPTDYRIGHPIPDLEADALEPTVLRRAYFRMLKKAVQQGRSERRGEAYASVRLASERCENAAGGLFQHPVRILRTLRP</sequence>
<evidence type="ECO:0000313" key="1">
    <source>
        <dbReference type="EMBL" id="CUS31476.1"/>
    </source>
</evidence>
<gene>
    <name evidence="1" type="ORF">COMA2_10123</name>
</gene>
<accession>A0A0S4L6R6</accession>
<dbReference type="EMBL" id="CZPZ01000001">
    <property type="protein sequence ID" value="CUS31476.1"/>
    <property type="molecule type" value="Genomic_DNA"/>
</dbReference>
<dbReference type="Proteomes" id="UP000198736">
    <property type="component" value="Unassembled WGS sequence"/>
</dbReference>
<dbReference type="AlphaFoldDB" id="A0A0S4L6R6"/>
<organism evidence="1 2">
    <name type="scientific">Candidatus Nitrospira nitrificans</name>
    <dbReference type="NCBI Taxonomy" id="1742973"/>
    <lineage>
        <taxon>Bacteria</taxon>
        <taxon>Pseudomonadati</taxon>
        <taxon>Nitrospirota</taxon>
        <taxon>Nitrospiria</taxon>
        <taxon>Nitrospirales</taxon>
        <taxon>Nitrospiraceae</taxon>
        <taxon>Nitrospira</taxon>
    </lineage>
</organism>